<evidence type="ECO:0000313" key="1">
    <source>
        <dbReference type="EMBL" id="ROP37311.1"/>
    </source>
</evidence>
<organism evidence="1 2">
    <name type="scientific">Saccharothrix texasensis</name>
    <dbReference type="NCBI Taxonomy" id="103734"/>
    <lineage>
        <taxon>Bacteria</taxon>
        <taxon>Bacillati</taxon>
        <taxon>Actinomycetota</taxon>
        <taxon>Actinomycetes</taxon>
        <taxon>Pseudonocardiales</taxon>
        <taxon>Pseudonocardiaceae</taxon>
        <taxon>Saccharothrix</taxon>
    </lineage>
</organism>
<keyword evidence="2" id="KW-1185">Reference proteome</keyword>
<evidence type="ECO:0000313" key="2">
    <source>
        <dbReference type="Proteomes" id="UP000268727"/>
    </source>
</evidence>
<proteinExistence type="predicted"/>
<accession>A0A3N1H489</accession>
<name>A0A3N1H489_9PSEU</name>
<reference evidence="1 2" key="1">
    <citation type="submission" date="2018-11" db="EMBL/GenBank/DDBJ databases">
        <title>Sequencing the genomes of 1000 actinobacteria strains.</title>
        <authorList>
            <person name="Klenk H.-P."/>
        </authorList>
    </citation>
    <scope>NUCLEOTIDE SEQUENCE [LARGE SCALE GENOMIC DNA]</scope>
    <source>
        <strain evidence="1 2">DSM 44231</strain>
    </source>
</reference>
<dbReference type="Proteomes" id="UP000268727">
    <property type="component" value="Unassembled WGS sequence"/>
</dbReference>
<protein>
    <submittedName>
        <fullName evidence="1">Uncharacterized protein</fullName>
    </submittedName>
</protein>
<gene>
    <name evidence="1" type="ORF">EDD40_2616</name>
</gene>
<dbReference type="AlphaFoldDB" id="A0A3N1H489"/>
<dbReference type="EMBL" id="RJKM01000001">
    <property type="protein sequence ID" value="ROP37311.1"/>
    <property type="molecule type" value="Genomic_DNA"/>
</dbReference>
<sequence length="81" mass="8935">MKAGCNWKVATGSTVEVVTINPPARCVYRLVGKRVWDTSGSPAVPVASIFASRKGWFSNLIPRMNPHMTPRVNPQRKPLCV</sequence>
<comment type="caution">
    <text evidence="1">The sequence shown here is derived from an EMBL/GenBank/DDBJ whole genome shotgun (WGS) entry which is preliminary data.</text>
</comment>